<organism evidence="4 5">
    <name type="scientific">Candidatus Nitrosocaldus cavascurensis</name>
    <dbReference type="NCBI Taxonomy" id="2058097"/>
    <lineage>
        <taxon>Archaea</taxon>
        <taxon>Nitrososphaerota</taxon>
        <taxon>Nitrososphaeria</taxon>
        <taxon>Candidatus Nitrosocaldales</taxon>
        <taxon>Candidatus Nitrosocaldaceae</taxon>
        <taxon>Candidatus Nitrosocaldus</taxon>
    </lineage>
</organism>
<name>A0A2K5APE8_9ARCH</name>
<dbReference type="GO" id="GO:0006412">
    <property type="term" value="P:translation"/>
    <property type="evidence" value="ECO:0007669"/>
    <property type="project" value="UniProtKB-UniRule"/>
</dbReference>
<dbReference type="SMART" id="SM01397">
    <property type="entry name" value="Ribosomal_S3Ae"/>
    <property type="match status" value="1"/>
</dbReference>
<evidence type="ECO:0000256" key="2">
    <source>
        <dbReference type="ARBA" id="ARBA00023274"/>
    </source>
</evidence>
<keyword evidence="2 3" id="KW-0687">Ribonucleoprotein</keyword>
<dbReference type="Proteomes" id="UP000236248">
    <property type="component" value="Chromosome NCAV"/>
</dbReference>
<dbReference type="GO" id="GO:0005840">
    <property type="term" value="C:ribosome"/>
    <property type="evidence" value="ECO:0007669"/>
    <property type="project" value="UniProtKB-KW"/>
</dbReference>
<evidence type="ECO:0000256" key="3">
    <source>
        <dbReference type="HAMAP-Rule" id="MF_00359"/>
    </source>
</evidence>
<dbReference type="InterPro" id="IPR030838">
    <property type="entry name" value="Ribosomal_eS1_arc"/>
</dbReference>
<comment type="similarity">
    <text evidence="3">Belongs to the eukaryotic ribosomal protein eS1 family.</text>
</comment>
<dbReference type="NCBIfam" id="NF003142">
    <property type="entry name" value="PRK04057.1"/>
    <property type="match status" value="1"/>
</dbReference>
<evidence type="ECO:0000256" key="1">
    <source>
        <dbReference type="ARBA" id="ARBA00022980"/>
    </source>
</evidence>
<accession>A0A2K5APE8</accession>
<dbReference type="KEGG" id="ncv:NCAV_0328"/>
<keyword evidence="5" id="KW-1185">Reference proteome</keyword>
<dbReference type="GeneID" id="41594425"/>
<dbReference type="Pfam" id="PF01015">
    <property type="entry name" value="Ribosomal_S3Ae"/>
    <property type="match status" value="1"/>
</dbReference>
<evidence type="ECO:0000313" key="4">
    <source>
        <dbReference type="EMBL" id="SPC33522.1"/>
    </source>
</evidence>
<evidence type="ECO:0000313" key="5">
    <source>
        <dbReference type="Proteomes" id="UP000236248"/>
    </source>
</evidence>
<dbReference type="AlphaFoldDB" id="A0A2K5APE8"/>
<dbReference type="RefSeq" id="WP_103287672.1">
    <property type="nucleotide sequence ID" value="NZ_LT981265.1"/>
</dbReference>
<dbReference type="GO" id="GO:0003735">
    <property type="term" value="F:structural constituent of ribosome"/>
    <property type="evidence" value="ECO:0007669"/>
    <property type="project" value="InterPro"/>
</dbReference>
<dbReference type="InterPro" id="IPR001593">
    <property type="entry name" value="Ribosomal_eS1"/>
</dbReference>
<sequence>MPTKKGGKVRDKWRDKRWVVVHAPSVFANQPIAYIPITDEKHAIGRVIECTLFDLWHTDPQQHAIKLYFQIERIEGDDAYTYLKGHEYTKEFIKSMVRRGSSMVNFIKDYTTADGYTFRIYTIAFTQKKVNTSKKHDIRKVMDEVLSREVPMLNIDQFIQAVVGPKLNADIHSRVKDIINVRFVAVWKTKLLGKKQPIIQVQQEQQAQTLDV</sequence>
<proteinExistence type="inferred from homology"/>
<dbReference type="HAMAP" id="MF_00359">
    <property type="entry name" value="Ribosomal_eS1"/>
    <property type="match status" value="1"/>
</dbReference>
<dbReference type="GO" id="GO:1990904">
    <property type="term" value="C:ribonucleoprotein complex"/>
    <property type="evidence" value="ECO:0007669"/>
    <property type="project" value="UniProtKB-KW"/>
</dbReference>
<dbReference type="EMBL" id="LT981265">
    <property type="protein sequence ID" value="SPC33522.1"/>
    <property type="molecule type" value="Genomic_DNA"/>
</dbReference>
<protein>
    <recommendedName>
        <fullName evidence="3">Small ribosomal subunit protein eS1</fullName>
    </recommendedName>
</protein>
<keyword evidence="1 3" id="KW-0689">Ribosomal protein</keyword>
<reference evidence="5" key="1">
    <citation type="submission" date="2018-01" db="EMBL/GenBank/DDBJ databases">
        <authorList>
            <person name="Kerou L M."/>
        </authorList>
    </citation>
    <scope>NUCLEOTIDE SEQUENCE [LARGE SCALE GENOMIC DNA]</scope>
    <source>
        <strain evidence="5">SCU2</strain>
    </source>
</reference>
<gene>
    <name evidence="3 4" type="primary">rps3ae</name>
    <name evidence="4" type="ORF">NCAV_0328</name>
</gene>